<dbReference type="GO" id="GO:0005576">
    <property type="term" value="C:extracellular region"/>
    <property type="evidence" value="ECO:0007669"/>
    <property type="project" value="InterPro"/>
</dbReference>
<dbReference type="InterPro" id="IPR009009">
    <property type="entry name" value="RlpA-like_DPBB"/>
</dbReference>
<evidence type="ECO:0000256" key="2">
    <source>
        <dbReference type="ARBA" id="ARBA00022512"/>
    </source>
</evidence>
<dbReference type="Gene3D" id="2.40.40.10">
    <property type="entry name" value="RlpA-like domain"/>
    <property type="match status" value="1"/>
</dbReference>
<comment type="similarity">
    <text evidence="1 7">Belongs to the expansin family. Expansin A subfamily.</text>
</comment>
<dbReference type="Pfam" id="PF03330">
    <property type="entry name" value="DPBB_1"/>
    <property type="match status" value="1"/>
</dbReference>
<keyword evidence="4 7" id="KW-0732">Signal</keyword>
<dbReference type="AlphaFoldDB" id="A0A8X8ZGR1"/>
<dbReference type="GO" id="GO:0009664">
    <property type="term" value="P:plant-type cell wall organization"/>
    <property type="evidence" value="ECO:0007669"/>
    <property type="project" value="InterPro"/>
</dbReference>
<dbReference type="PROSITE" id="PS50843">
    <property type="entry name" value="EXPANSIN_CBD"/>
    <property type="match status" value="1"/>
</dbReference>
<feature type="signal peptide" evidence="7">
    <location>
        <begin position="1"/>
        <end position="24"/>
    </location>
</feature>
<dbReference type="InterPro" id="IPR007118">
    <property type="entry name" value="Expan_Lol_pI"/>
</dbReference>
<sequence length="261" mass="27895">MGFHGVMLIGLVGICAVALGVVDGNRSDEASLVGSGWGLARATFYGPPDGRDGMGAACGYTNVVNQGYGQATTALSTALFNDGAACGTCYEIVCVNAPRACKPGKIRVTATNFCPPNYTKTTDIWCNPPQKHFDLAMPMYLKIAEYKAGVVPVVYRRVKCGKTDGVKFVMGGNKYWTLVLVYNVGGAGDVKSVRVRSSGASRWTQMTRNWGQNWQLVGQILLGKALSFEVTTSDGSVVQAINVVPSNWNFGMTFGAKKNIH</sequence>
<dbReference type="SUPFAM" id="SSF50685">
    <property type="entry name" value="Barwin-like endoglucanases"/>
    <property type="match status" value="1"/>
</dbReference>
<accession>A0A8X8ZGR1</accession>
<comment type="function">
    <text evidence="7">Causes loosening and extension of plant cell walls by disrupting non-covalent bonding between cellulose microfibrils and matrix glucans. No enzymatic activity has been found.</text>
</comment>
<dbReference type="Pfam" id="PF01357">
    <property type="entry name" value="Expansin_C"/>
    <property type="match status" value="1"/>
</dbReference>
<dbReference type="InterPro" id="IPR036749">
    <property type="entry name" value="Expansin_CBD_sf"/>
</dbReference>
<dbReference type="PRINTS" id="PR01225">
    <property type="entry name" value="EXPANSNFAMLY"/>
</dbReference>
<evidence type="ECO:0000256" key="4">
    <source>
        <dbReference type="ARBA" id="ARBA00022729"/>
    </source>
</evidence>
<comment type="caution">
    <text evidence="10">The sequence shown here is derived from an EMBL/GenBank/DDBJ whole genome shotgun (WGS) entry which is preliminary data.</text>
</comment>
<evidence type="ECO:0000259" key="8">
    <source>
        <dbReference type="PROSITE" id="PS50842"/>
    </source>
</evidence>
<evidence type="ECO:0000256" key="7">
    <source>
        <dbReference type="RuleBase" id="RU365023"/>
    </source>
</evidence>
<evidence type="ECO:0000256" key="6">
    <source>
        <dbReference type="ARBA" id="ARBA00023316"/>
    </source>
</evidence>
<dbReference type="EMBL" id="PNBA02000013">
    <property type="protein sequence ID" value="KAG6404053.1"/>
    <property type="molecule type" value="Genomic_DNA"/>
</dbReference>
<feature type="domain" description="Expansin-like CBD" evidence="9">
    <location>
        <begin position="175"/>
        <end position="256"/>
    </location>
</feature>
<keyword evidence="5" id="KW-0472">Membrane</keyword>
<evidence type="ECO:0000256" key="1">
    <source>
        <dbReference type="ARBA" id="ARBA00005392"/>
    </source>
</evidence>
<evidence type="ECO:0000256" key="3">
    <source>
        <dbReference type="ARBA" id="ARBA00022525"/>
    </source>
</evidence>
<organism evidence="10">
    <name type="scientific">Salvia splendens</name>
    <name type="common">Scarlet sage</name>
    <dbReference type="NCBI Taxonomy" id="180675"/>
    <lineage>
        <taxon>Eukaryota</taxon>
        <taxon>Viridiplantae</taxon>
        <taxon>Streptophyta</taxon>
        <taxon>Embryophyta</taxon>
        <taxon>Tracheophyta</taxon>
        <taxon>Spermatophyta</taxon>
        <taxon>Magnoliopsida</taxon>
        <taxon>eudicotyledons</taxon>
        <taxon>Gunneridae</taxon>
        <taxon>Pentapetalae</taxon>
        <taxon>asterids</taxon>
        <taxon>lamiids</taxon>
        <taxon>Lamiales</taxon>
        <taxon>Lamiaceae</taxon>
        <taxon>Nepetoideae</taxon>
        <taxon>Mentheae</taxon>
        <taxon>Salviinae</taxon>
        <taxon>Salvia</taxon>
        <taxon>Salvia subgen. Calosphace</taxon>
        <taxon>core Calosphace</taxon>
    </lineage>
</organism>
<keyword evidence="11" id="KW-1185">Reference proteome</keyword>
<proteinExistence type="inferred from homology"/>
<dbReference type="SMART" id="SM00837">
    <property type="entry name" value="DPBB_1"/>
    <property type="match status" value="1"/>
</dbReference>
<dbReference type="InterPro" id="IPR007117">
    <property type="entry name" value="Expansin_CBD"/>
</dbReference>
<evidence type="ECO:0000259" key="9">
    <source>
        <dbReference type="PROSITE" id="PS50843"/>
    </source>
</evidence>
<dbReference type="PROSITE" id="PS50842">
    <property type="entry name" value="EXPANSIN_EG45"/>
    <property type="match status" value="1"/>
</dbReference>
<reference evidence="10" key="1">
    <citation type="submission" date="2018-01" db="EMBL/GenBank/DDBJ databases">
        <authorList>
            <person name="Mao J.F."/>
        </authorList>
    </citation>
    <scope>NUCLEOTIDE SEQUENCE</scope>
    <source>
        <strain evidence="10">Huo1</strain>
        <tissue evidence="10">Leaf</tissue>
    </source>
</reference>
<dbReference type="GO" id="GO:0009653">
    <property type="term" value="P:anatomical structure morphogenesis"/>
    <property type="evidence" value="ECO:0007669"/>
    <property type="project" value="UniProtKB-ARBA"/>
</dbReference>
<dbReference type="Gene3D" id="2.60.40.760">
    <property type="entry name" value="Expansin, cellulose-binding-like domain"/>
    <property type="match status" value="1"/>
</dbReference>
<keyword evidence="3 7" id="KW-0964">Secreted</keyword>
<dbReference type="PRINTS" id="PR01226">
    <property type="entry name" value="EXPANSIN"/>
</dbReference>
<evidence type="ECO:0000256" key="5">
    <source>
        <dbReference type="ARBA" id="ARBA00023136"/>
    </source>
</evidence>
<dbReference type="InterPro" id="IPR036908">
    <property type="entry name" value="RlpA-like_sf"/>
</dbReference>
<protein>
    <recommendedName>
        <fullName evidence="7">Expansin</fullName>
    </recommendedName>
</protein>
<dbReference type="InterPro" id="IPR002963">
    <property type="entry name" value="Expansin"/>
</dbReference>
<keyword evidence="6 7" id="KW-0961">Cell wall biogenesis/degradation</keyword>
<evidence type="ECO:0000313" key="10">
    <source>
        <dbReference type="EMBL" id="KAG6404053.1"/>
    </source>
</evidence>
<dbReference type="PANTHER" id="PTHR31867">
    <property type="entry name" value="EXPANSIN-A15"/>
    <property type="match status" value="1"/>
</dbReference>
<dbReference type="CDD" id="cd22274">
    <property type="entry name" value="DPBB_EXPA_N"/>
    <property type="match status" value="1"/>
</dbReference>
<dbReference type="GO" id="GO:0016020">
    <property type="term" value="C:membrane"/>
    <property type="evidence" value="ECO:0007669"/>
    <property type="project" value="UniProtKB-SubCell"/>
</dbReference>
<gene>
    <name evidence="10" type="ORF">SASPL_136290</name>
</gene>
<keyword evidence="2 7" id="KW-0134">Cell wall</keyword>
<dbReference type="Proteomes" id="UP000298416">
    <property type="component" value="Unassembled WGS sequence"/>
</dbReference>
<dbReference type="InterPro" id="IPR007112">
    <property type="entry name" value="Expansin/allergen_DPBB_dom"/>
</dbReference>
<feature type="chain" id="PRO_5036515715" description="Expansin" evidence="7">
    <location>
        <begin position="25"/>
        <end position="261"/>
    </location>
</feature>
<feature type="domain" description="Expansin-like EG45" evidence="8">
    <location>
        <begin position="55"/>
        <end position="165"/>
    </location>
</feature>
<name>A0A8X8ZGR1_SALSN</name>
<dbReference type="SUPFAM" id="SSF49590">
    <property type="entry name" value="PHL pollen allergen"/>
    <property type="match status" value="1"/>
</dbReference>
<comment type="subcellular location">
    <subcellularLocation>
        <location evidence="7">Secreted</location>
        <location evidence="7">Cell wall</location>
    </subcellularLocation>
    <subcellularLocation>
        <location evidence="7">Membrane</location>
        <topology evidence="7">Peripheral membrane protein</topology>
    </subcellularLocation>
</comment>
<reference evidence="10" key="2">
    <citation type="submission" date="2020-08" db="EMBL/GenBank/DDBJ databases">
        <title>Plant Genome Project.</title>
        <authorList>
            <person name="Zhang R.-G."/>
        </authorList>
    </citation>
    <scope>NUCLEOTIDE SEQUENCE</scope>
    <source>
        <strain evidence="10">Huo1</strain>
        <tissue evidence="10">Leaf</tissue>
    </source>
</reference>
<evidence type="ECO:0000313" key="11">
    <source>
        <dbReference type="Proteomes" id="UP000298416"/>
    </source>
</evidence>